<dbReference type="SUPFAM" id="SSF46894">
    <property type="entry name" value="C-terminal effector domain of the bipartite response regulators"/>
    <property type="match status" value="1"/>
</dbReference>
<dbReference type="AlphaFoldDB" id="A0A939DRS6"/>
<feature type="transmembrane region" description="Helical" evidence="3">
    <location>
        <begin position="12"/>
        <end position="32"/>
    </location>
</feature>
<dbReference type="InterPro" id="IPR001867">
    <property type="entry name" value="OmpR/PhoB-type_DNA-bd"/>
</dbReference>
<dbReference type="SMART" id="SM00862">
    <property type="entry name" value="Trans_reg_C"/>
    <property type="match status" value="1"/>
</dbReference>
<evidence type="ECO:0000256" key="3">
    <source>
        <dbReference type="SAM" id="Phobius"/>
    </source>
</evidence>
<keyword evidence="3" id="KW-0472">Membrane</keyword>
<keyword evidence="6" id="KW-1185">Reference proteome</keyword>
<keyword evidence="3" id="KW-0812">Transmembrane</keyword>
<dbReference type="GO" id="GO:0003677">
    <property type="term" value="F:DNA binding"/>
    <property type="evidence" value="ECO:0007669"/>
    <property type="project" value="UniProtKB-UniRule"/>
</dbReference>
<keyword evidence="1 2" id="KW-0238">DNA-binding</keyword>
<dbReference type="GO" id="GO:0006355">
    <property type="term" value="P:regulation of DNA-templated transcription"/>
    <property type="evidence" value="ECO:0007669"/>
    <property type="project" value="InterPro"/>
</dbReference>
<sequence>MRRSLRWGPAIPALSAYLLIGGLLLVVLDLAGTYLQLSEWWQNWLPYLLLCLMPPSLWLVKRWRSRHSPTGVTLAQGAEPATQGAVFRVGDAEINTATRQLYFSGQAVEVQPKVYDLLVYLLLNRDRAISKDELFDQIWPSVVVSEASLTQTVKRLRDLFRNHGFEQDVVRTVSRTGYQFDYPVTFQPNQSSSGSKKVHVTFPWPEALVSLVMMLGLWMTQERPLEQSVP</sequence>
<gene>
    <name evidence="5" type="ORF">J0A66_21335</name>
</gene>
<dbReference type="InterPro" id="IPR016032">
    <property type="entry name" value="Sig_transdc_resp-reg_C-effctor"/>
</dbReference>
<dbReference type="EMBL" id="JAFKCV010000031">
    <property type="protein sequence ID" value="MBN7827778.1"/>
    <property type="molecule type" value="Genomic_DNA"/>
</dbReference>
<feature type="transmembrane region" description="Helical" evidence="3">
    <location>
        <begin position="44"/>
        <end position="60"/>
    </location>
</feature>
<reference evidence="5" key="1">
    <citation type="submission" date="2021-03" db="EMBL/GenBank/DDBJ databases">
        <title>novel species isolated from a fishpond in China.</title>
        <authorList>
            <person name="Lu H."/>
            <person name="Cai Z."/>
        </authorList>
    </citation>
    <scope>NUCLEOTIDE SEQUENCE</scope>
    <source>
        <strain evidence="5">JCM 30855</strain>
    </source>
</reference>
<dbReference type="RefSeq" id="WP_206575885.1">
    <property type="nucleotide sequence ID" value="NZ_JAFKCV010000031.1"/>
</dbReference>
<dbReference type="PROSITE" id="PS51755">
    <property type="entry name" value="OMPR_PHOB"/>
    <property type="match status" value="1"/>
</dbReference>
<name>A0A939DRS6_9ALTE</name>
<organism evidence="5 6">
    <name type="scientific">Bowmanella dokdonensis</name>
    <dbReference type="NCBI Taxonomy" id="751969"/>
    <lineage>
        <taxon>Bacteria</taxon>
        <taxon>Pseudomonadati</taxon>
        <taxon>Pseudomonadota</taxon>
        <taxon>Gammaproteobacteria</taxon>
        <taxon>Alteromonadales</taxon>
        <taxon>Alteromonadaceae</taxon>
        <taxon>Bowmanella</taxon>
    </lineage>
</organism>
<evidence type="ECO:0000313" key="5">
    <source>
        <dbReference type="EMBL" id="MBN7827778.1"/>
    </source>
</evidence>
<evidence type="ECO:0000313" key="6">
    <source>
        <dbReference type="Proteomes" id="UP000664654"/>
    </source>
</evidence>
<feature type="domain" description="OmpR/PhoB-type" evidence="4">
    <location>
        <begin position="84"/>
        <end position="182"/>
    </location>
</feature>
<protein>
    <submittedName>
        <fullName evidence="5">Winged helix-turn-helix domain-containing protein</fullName>
    </submittedName>
</protein>
<evidence type="ECO:0000256" key="1">
    <source>
        <dbReference type="ARBA" id="ARBA00023125"/>
    </source>
</evidence>
<dbReference type="Gene3D" id="1.10.10.10">
    <property type="entry name" value="Winged helix-like DNA-binding domain superfamily/Winged helix DNA-binding domain"/>
    <property type="match status" value="1"/>
</dbReference>
<evidence type="ECO:0000259" key="4">
    <source>
        <dbReference type="PROSITE" id="PS51755"/>
    </source>
</evidence>
<dbReference type="GO" id="GO:0000160">
    <property type="term" value="P:phosphorelay signal transduction system"/>
    <property type="evidence" value="ECO:0007669"/>
    <property type="project" value="InterPro"/>
</dbReference>
<feature type="DNA-binding region" description="OmpR/PhoB-type" evidence="2">
    <location>
        <begin position="84"/>
        <end position="182"/>
    </location>
</feature>
<accession>A0A939DRS6</accession>
<comment type="caution">
    <text evidence="5">The sequence shown here is derived from an EMBL/GenBank/DDBJ whole genome shotgun (WGS) entry which is preliminary data.</text>
</comment>
<evidence type="ECO:0000256" key="2">
    <source>
        <dbReference type="PROSITE-ProRule" id="PRU01091"/>
    </source>
</evidence>
<proteinExistence type="predicted"/>
<dbReference type="Proteomes" id="UP000664654">
    <property type="component" value="Unassembled WGS sequence"/>
</dbReference>
<keyword evidence="3" id="KW-1133">Transmembrane helix</keyword>
<dbReference type="InterPro" id="IPR036388">
    <property type="entry name" value="WH-like_DNA-bd_sf"/>
</dbReference>
<dbReference type="Pfam" id="PF00486">
    <property type="entry name" value="Trans_reg_C"/>
    <property type="match status" value="1"/>
</dbReference>